<dbReference type="EMBL" id="VSSQ01026869">
    <property type="protein sequence ID" value="MPM75796.1"/>
    <property type="molecule type" value="Genomic_DNA"/>
</dbReference>
<name>A0A645CFM8_9ZZZZ</name>
<sequence length="51" mass="5588">MILKRPAVKGVGGVTVKIIVFKQLITVRIVAFFHLYGIKVSCTGRIDCAQV</sequence>
<proteinExistence type="predicted"/>
<organism evidence="1">
    <name type="scientific">bioreactor metagenome</name>
    <dbReference type="NCBI Taxonomy" id="1076179"/>
    <lineage>
        <taxon>unclassified sequences</taxon>
        <taxon>metagenomes</taxon>
        <taxon>ecological metagenomes</taxon>
    </lineage>
</organism>
<evidence type="ECO:0000313" key="1">
    <source>
        <dbReference type="EMBL" id="MPM75796.1"/>
    </source>
</evidence>
<reference evidence="1" key="1">
    <citation type="submission" date="2019-08" db="EMBL/GenBank/DDBJ databases">
        <authorList>
            <person name="Kucharzyk K."/>
            <person name="Murdoch R.W."/>
            <person name="Higgins S."/>
            <person name="Loffler F."/>
        </authorList>
    </citation>
    <scope>NUCLEOTIDE SEQUENCE</scope>
</reference>
<gene>
    <name evidence="1" type="ORF">SDC9_122790</name>
</gene>
<accession>A0A645CFM8</accession>
<dbReference type="AlphaFoldDB" id="A0A645CFM8"/>
<comment type="caution">
    <text evidence="1">The sequence shown here is derived from an EMBL/GenBank/DDBJ whole genome shotgun (WGS) entry which is preliminary data.</text>
</comment>
<protein>
    <submittedName>
        <fullName evidence="1">Uncharacterized protein</fullName>
    </submittedName>
</protein>